<evidence type="ECO:0000313" key="1">
    <source>
        <dbReference type="EMBL" id="VEB41220.1"/>
    </source>
</evidence>
<reference evidence="1 2" key="1">
    <citation type="submission" date="2018-12" db="EMBL/GenBank/DDBJ databases">
        <authorList>
            <consortium name="Pathogen Informatics"/>
        </authorList>
    </citation>
    <scope>NUCLEOTIDE SEQUENCE [LARGE SCALE GENOMIC DNA]</scope>
    <source>
        <strain evidence="1 2">NCTC9695</strain>
    </source>
</reference>
<dbReference type="AlphaFoldDB" id="A0A3S4LI04"/>
<protein>
    <submittedName>
        <fullName evidence="1">Uncharacterized protein</fullName>
    </submittedName>
</protein>
<dbReference type="Proteomes" id="UP000275777">
    <property type="component" value="Chromosome"/>
</dbReference>
<accession>A0A3S4LI04</accession>
<organism evidence="1 2">
    <name type="scientific">Chromobacterium violaceum</name>
    <dbReference type="NCBI Taxonomy" id="536"/>
    <lineage>
        <taxon>Bacteria</taxon>
        <taxon>Pseudomonadati</taxon>
        <taxon>Pseudomonadota</taxon>
        <taxon>Betaproteobacteria</taxon>
        <taxon>Neisseriales</taxon>
        <taxon>Chromobacteriaceae</taxon>
        <taxon>Chromobacterium</taxon>
    </lineage>
</organism>
<proteinExistence type="predicted"/>
<sequence>MNIEPHAGQALTHLNGLRPNWYTVDIILTFDFPHA</sequence>
<name>A0A3S4LI04_CHRVL</name>
<gene>
    <name evidence="1" type="ORF">NCTC9695_01639</name>
</gene>
<evidence type="ECO:0000313" key="2">
    <source>
        <dbReference type="Proteomes" id="UP000275777"/>
    </source>
</evidence>
<dbReference type="EMBL" id="LR134182">
    <property type="protein sequence ID" value="VEB41220.1"/>
    <property type="molecule type" value="Genomic_DNA"/>
</dbReference>